<dbReference type="Gene3D" id="3.30.1450.10">
    <property type="match status" value="1"/>
</dbReference>
<comment type="caution">
    <text evidence="3">The sequence shown here is derived from an EMBL/GenBank/DDBJ whole genome shotgun (WGS) entry which is preliminary data.</text>
</comment>
<accession>A0A420KBD0</accession>
<reference evidence="3 4" key="1">
    <citation type="submission" date="2018-09" db="EMBL/GenBank/DDBJ databases">
        <title>Genome comparison of Alicycliphilus sp. BQ1, a polyurethanolytic bacterium, with its closest phylogenetic relatives Alicycliphilus denitrificans BC and K601, unable to attack polyurethane.</title>
        <authorList>
            <person name="Loza-Tavera H."/>
            <person name="Lozano L."/>
            <person name="Cevallos M."/>
            <person name="Maya-Lucas O."/>
            <person name="Garcia-Mena J."/>
            <person name="Hernandez J."/>
        </authorList>
    </citation>
    <scope>NUCLEOTIDE SEQUENCE [LARGE SCALE GENOMIC DNA]</scope>
    <source>
        <strain evidence="3 4">BQ1</strain>
    </source>
</reference>
<name>A0A420KBD0_9BURK</name>
<dbReference type="Proteomes" id="UP000216225">
    <property type="component" value="Unassembled WGS sequence"/>
</dbReference>
<dbReference type="InterPro" id="IPR037873">
    <property type="entry name" value="BamE-like"/>
</dbReference>
<sequence length="166" mass="18549">MNPLTRMAGALAAGALTLLSLAGCDDQRIRELEEDVSTEADVRARFGEPETIWPESDGGRTLEYNRQPAGHRNYMITIGPDGKMTALRQVLAPHNFEQVRPGMDEEAVRRLLGKPAKSTPYVLKQETDWDWNWIDPPSREMIFTATFGPDGRVKRAGSVEKLPDGR</sequence>
<feature type="chain" id="PRO_5019205501" evidence="2">
    <location>
        <begin position="23"/>
        <end position="166"/>
    </location>
</feature>
<dbReference type="PROSITE" id="PS51257">
    <property type="entry name" value="PROKAR_LIPOPROTEIN"/>
    <property type="match status" value="1"/>
</dbReference>
<feature type="signal peptide" evidence="2">
    <location>
        <begin position="1"/>
        <end position="22"/>
    </location>
</feature>
<gene>
    <name evidence="3" type="ORF">CE154_010825</name>
</gene>
<evidence type="ECO:0000313" key="3">
    <source>
        <dbReference type="EMBL" id="RKJ96516.1"/>
    </source>
</evidence>
<proteinExistence type="predicted"/>
<keyword evidence="1 2" id="KW-0732">Signal</keyword>
<evidence type="ECO:0000256" key="1">
    <source>
        <dbReference type="ARBA" id="ARBA00022729"/>
    </source>
</evidence>
<organism evidence="3 4">
    <name type="scientific">Alicycliphilus denitrificans</name>
    <dbReference type="NCBI Taxonomy" id="179636"/>
    <lineage>
        <taxon>Bacteria</taxon>
        <taxon>Pseudomonadati</taxon>
        <taxon>Pseudomonadota</taxon>
        <taxon>Betaproteobacteria</taxon>
        <taxon>Burkholderiales</taxon>
        <taxon>Comamonadaceae</taxon>
        <taxon>Alicycliphilus</taxon>
    </lineage>
</organism>
<dbReference type="RefSeq" id="WP_094438082.1">
    <property type="nucleotide sequence ID" value="NZ_NKDB02000002.1"/>
</dbReference>
<dbReference type="AlphaFoldDB" id="A0A420KBD0"/>
<evidence type="ECO:0000313" key="4">
    <source>
        <dbReference type="Proteomes" id="UP000216225"/>
    </source>
</evidence>
<protein>
    <submittedName>
        <fullName evidence="3">Outer membrane protein assembly factor BamE</fullName>
    </submittedName>
</protein>
<dbReference type="EMBL" id="NKDB02000002">
    <property type="protein sequence ID" value="RKJ96516.1"/>
    <property type="molecule type" value="Genomic_DNA"/>
</dbReference>
<evidence type="ECO:0000256" key="2">
    <source>
        <dbReference type="SAM" id="SignalP"/>
    </source>
</evidence>